<dbReference type="InterPro" id="IPR027417">
    <property type="entry name" value="P-loop_NTPase"/>
</dbReference>
<dbReference type="RefSeq" id="WP_155842607.1">
    <property type="nucleotide sequence ID" value="NZ_BAAAIA010000005.1"/>
</dbReference>
<dbReference type="Gene3D" id="3.40.50.300">
    <property type="entry name" value="P-loop containing nucleotide triphosphate hydrolases"/>
    <property type="match status" value="1"/>
</dbReference>
<dbReference type="CDD" id="cd02021">
    <property type="entry name" value="GntK"/>
    <property type="match status" value="1"/>
</dbReference>
<dbReference type="AlphaFoldDB" id="A0A7C9HIF5"/>
<dbReference type="Pfam" id="PF13671">
    <property type="entry name" value="AAA_33"/>
    <property type="match status" value="1"/>
</dbReference>
<comment type="catalytic activity">
    <reaction evidence="9 10">
        <text>D-gluconate + ATP = 6-phospho-D-gluconate + ADP + H(+)</text>
        <dbReference type="Rhea" id="RHEA:19433"/>
        <dbReference type="ChEBI" id="CHEBI:15378"/>
        <dbReference type="ChEBI" id="CHEBI:18391"/>
        <dbReference type="ChEBI" id="CHEBI:30616"/>
        <dbReference type="ChEBI" id="CHEBI:58759"/>
        <dbReference type="ChEBI" id="CHEBI:456216"/>
        <dbReference type="EC" id="2.7.1.12"/>
    </reaction>
</comment>
<dbReference type="Proteomes" id="UP000480122">
    <property type="component" value="Unassembled WGS sequence"/>
</dbReference>
<dbReference type="PANTHER" id="PTHR43442:SF3">
    <property type="entry name" value="GLUCONOKINASE-RELATED"/>
    <property type="match status" value="1"/>
</dbReference>
<keyword evidence="4 10" id="KW-0808">Transferase</keyword>
<accession>A0A7C9HIF5</accession>
<evidence type="ECO:0000256" key="1">
    <source>
        <dbReference type="ARBA" id="ARBA00004761"/>
    </source>
</evidence>
<dbReference type="InterPro" id="IPR006001">
    <property type="entry name" value="Therm_gnt_kin"/>
</dbReference>
<dbReference type="PANTHER" id="PTHR43442">
    <property type="entry name" value="GLUCONOKINASE-RELATED"/>
    <property type="match status" value="1"/>
</dbReference>
<evidence type="ECO:0000256" key="2">
    <source>
        <dbReference type="ARBA" id="ARBA00008420"/>
    </source>
</evidence>
<dbReference type="GO" id="GO:0046316">
    <property type="term" value="F:gluconokinase activity"/>
    <property type="evidence" value="ECO:0007669"/>
    <property type="project" value="UniProtKB-EC"/>
</dbReference>
<dbReference type="NCBIfam" id="TIGR01313">
    <property type="entry name" value="therm_gnt_kin"/>
    <property type="match status" value="1"/>
</dbReference>
<evidence type="ECO:0000256" key="10">
    <source>
        <dbReference type="RuleBase" id="RU363066"/>
    </source>
</evidence>
<organism evidence="11 12">
    <name type="scientific">Agromyces luteolus</name>
    <dbReference type="NCBI Taxonomy" id="88373"/>
    <lineage>
        <taxon>Bacteria</taxon>
        <taxon>Bacillati</taxon>
        <taxon>Actinomycetota</taxon>
        <taxon>Actinomycetes</taxon>
        <taxon>Micrococcales</taxon>
        <taxon>Microbacteriaceae</taxon>
        <taxon>Agromyces</taxon>
    </lineage>
</organism>
<dbReference type="GO" id="GO:0019521">
    <property type="term" value="P:D-gluconate metabolic process"/>
    <property type="evidence" value="ECO:0007669"/>
    <property type="project" value="UniProtKB-KW"/>
</dbReference>
<comment type="pathway">
    <text evidence="1">Carbohydrate acid metabolism.</text>
</comment>
<sequence length="183" mass="19346">MRAGPGPVVVMGVSASGKSTVGARLARRLGVPFVDADDLHPQANVDKMRSGHPLDDADREPWLDRVGATLAESARDGIVVACSSLRRAYRDRIRRAAPTTRFVHLHLSEEALAERAGARLGHFMPATLLASQLATLEPPAEDEPALTVDADEPVDEIVDLAAAWLVGGPDLEVGAARDAPPPA</sequence>
<dbReference type="OrthoDB" id="9795716at2"/>
<evidence type="ECO:0000256" key="7">
    <source>
        <dbReference type="ARBA" id="ARBA00022840"/>
    </source>
</evidence>
<evidence type="ECO:0000256" key="9">
    <source>
        <dbReference type="ARBA" id="ARBA00048090"/>
    </source>
</evidence>
<comment type="caution">
    <text evidence="11">The sequence shown here is derived from an EMBL/GenBank/DDBJ whole genome shotgun (WGS) entry which is preliminary data.</text>
</comment>
<keyword evidence="5 10" id="KW-0547">Nucleotide-binding</keyword>
<reference evidence="11 12" key="1">
    <citation type="submission" date="2019-11" db="EMBL/GenBank/DDBJ databases">
        <title>Agromyces kandeliae sp. nov., isolated from mangrove soil.</title>
        <authorList>
            <person name="Wang R."/>
        </authorList>
    </citation>
    <scope>NUCLEOTIDE SEQUENCE [LARGE SCALE GENOMIC DNA]</scope>
    <source>
        <strain evidence="11 12">JCM 11431</strain>
    </source>
</reference>
<dbReference type="EC" id="2.7.1.12" evidence="3 10"/>
<name>A0A7C9HIF5_9MICO</name>
<proteinExistence type="inferred from homology"/>
<evidence type="ECO:0000256" key="3">
    <source>
        <dbReference type="ARBA" id="ARBA00012054"/>
    </source>
</evidence>
<evidence type="ECO:0000256" key="5">
    <source>
        <dbReference type="ARBA" id="ARBA00022741"/>
    </source>
</evidence>
<dbReference type="SUPFAM" id="SSF52540">
    <property type="entry name" value="P-loop containing nucleoside triphosphate hydrolases"/>
    <property type="match status" value="1"/>
</dbReference>
<evidence type="ECO:0000256" key="8">
    <source>
        <dbReference type="ARBA" id="ARBA00023064"/>
    </source>
</evidence>
<protein>
    <recommendedName>
        <fullName evidence="3 10">Gluconokinase</fullName>
        <ecNumber evidence="3 10">2.7.1.12</ecNumber>
    </recommendedName>
</protein>
<keyword evidence="12" id="KW-1185">Reference proteome</keyword>
<dbReference type="GO" id="GO:0005524">
    <property type="term" value="F:ATP binding"/>
    <property type="evidence" value="ECO:0007669"/>
    <property type="project" value="UniProtKB-KW"/>
</dbReference>
<keyword evidence="7 10" id="KW-0067">ATP-binding</keyword>
<evidence type="ECO:0000256" key="4">
    <source>
        <dbReference type="ARBA" id="ARBA00022679"/>
    </source>
</evidence>
<keyword evidence="6 10" id="KW-0418">Kinase</keyword>
<evidence type="ECO:0000313" key="12">
    <source>
        <dbReference type="Proteomes" id="UP000480122"/>
    </source>
</evidence>
<dbReference type="FunFam" id="3.40.50.300:FF:000522">
    <property type="entry name" value="Gluconokinase"/>
    <property type="match status" value="1"/>
</dbReference>
<evidence type="ECO:0000256" key="6">
    <source>
        <dbReference type="ARBA" id="ARBA00022777"/>
    </source>
</evidence>
<gene>
    <name evidence="11" type="ORF">GLX25_11630</name>
</gene>
<keyword evidence="8" id="KW-0311">Gluconate utilization</keyword>
<dbReference type="GO" id="GO:0005737">
    <property type="term" value="C:cytoplasm"/>
    <property type="evidence" value="ECO:0007669"/>
    <property type="project" value="TreeGrafter"/>
</dbReference>
<dbReference type="EMBL" id="WODA01000022">
    <property type="protein sequence ID" value="MUN07761.1"/>
    <property type="molecule type" value="Genomic_DNA"/>
</dbReference>
<evidence type="ECO:0000313" key="11">
    <source>
        <dbReference type="EMBL" id="MUN07761.1"/>
    </source>
</evidence>
<comment type="similarity">
    <text evidence="2 10">Belongs to the gluconokinase GntK/GntV family.</text>
</comment>